<reference evidence="13 14" key="1">
    <citation type="journal article" date="2005" name="Science">
        <title>The genome of the basidiomycetous yeast and human pathogen Cryptococcus neoformans.</title>
        <authorList>
            <person name="Loftus B.J."/>
            <person name="Fung E."/>
            <person name="Roncaglia P."/>
            <person name="Rowley D."/>
            <person name="Amedeo P."/>
            <person name="Bruno D."/>
            <person name="Vamathevan J."/>
            <person name="Miranda M."/>
            <person name="Anderson I.J."/>
            <person name="Fraser J.A."/>
            <person name="Allen J.E."/>
            <person name="Bosdet I.E."/>
            <person name="Brent M.R."/>
            <person name="Chiu R."/>
            <person name="Doering T.L."/>
            <person name="Donlin M.J."/>
            <person name="D'Souza C.A."/>
            <person name="Fox D.S."/>
            <person name="Grinberg V."/>
            <person name="Fu J."/>
            <person name="Fukushima M."/>
            <person name="Haas B.J."/>
            <person name="Huang J.C."/>
            <person name="Janbon G."/>
            <person name="Jones S.J."/>
            <person name="Koo H.L."/>
            <person name="Krzywinski M.I."/>
            <person name="Kwon-Chung J.K."/>
            <person name="Lengeler K.B."/>
            <person name="Maiti R."/>
            <person name="Marra M.A."/>
            <person name="Marra R.E."/>
            <person name="Mathewson C.A."/>
            <person name="Mitchell T.G."/>
            <person name="Pertea M."/>
            <person name="Riggs F.R."/>
            <person name="Salzberg S.L."/>
            <person name="Schein J.E."/>
            <person name="Shvartsbeyn A."/>
            <person name="Shin H."/>
            <person name="Shumway M."/>
            <person name="Specht C.A."/>
            <person name="Suh B.B."/>
            <person name="Tenney A."/>
            <person name="Utterback T.R."/>
            <person name="Wickes B.L."/>
            <person name="Wortman J.R."/>
            <person name="Wye N.H."/>
            <person name="Kronstad J.W."/>
            <person name="Lodge J.K."/>
            <person name="Heitman J."/>
            <person name="Davis R.W."/>
            <person name="Fraser C.M."/>
            <person name="Hyman R.W."/>
        </authorList>
    </citation>
    <scope>NUCLEOTIDE SEQUENCE [LARGE SCALE GENOMIC DNA]</scope>
    <source>
        <strain evidence="14">JEC21 / ATCC MYA-565</strain>
    </source>
</reference>
<dbReference type="GO" id="GO:0035859">
    <property type="term" value="C:Seh1-associated complex"/>
    <property type="evidence" value="ECO:0000318"/>
    <property type="project" value="GO_Central"/>
</dbReference>
<evidence type="ECO:0000256" key="3">
    <source>
        <dbReference type="ARBA" id="ARBA00022448"/>
    </source>
</evidence>
<dbReference type="PANTHER" id="PTHR11024">
    <property type="entry name" value="NUCLEAR PORE COMPLEX PROTEIN SEC13 / SEH1 FAMILY MEMBER"/>
    <property type="match status" value="1"/>
</dbReference>
<keyword evidence="9" id="KW-0906">Nuclear pore complex</keyword>
<dbReference type="InParanoid" id="Q5KMW4"/>
<dbReference type="SMART" id="SM00320">
    <property type="entry name" value="WD40"/>
    <property type="match status" value="5"/>
</dbReference>
<evidence type="ECO:0000256" key="8">
    <source>
        <dbReference type="ARBA" id="ARBA00023010"/>
    </source>
</evidence>
<evidence type="ECO:0000256" key="4">
    <source>
        <dbReference type="ARBA" id="ARBA00022574"/>
    </source>
</evidence>
<dbReference type="OrthoDB" id="5566198at2759"/>
<dbReference type="VEuPathDB" id="FungiDB:CNB00270"/>
<dbReference type="PANTHER" id="PTHR11024:SF3">
    <property type="entry name" value="NUCLEOPORIN SEH1"/>
    <property type="match status" value="1"/>
</dbReference>
<protein>
    <submittedName>
        <fullName evidence="13">Nuclear pore protein seh1, putative</fullName>
    </submittedName>
</protein>
<accession>Q5KMW4</accession>
<evidence type="ECO:0000256" key="10">
    <source>
        <dbReference type="ARBA" id="ARBA00023242"/>
    </source>
</evidence>
<dbReference type="STRING" id="214684.Q5KMW4"/>
<dbReference type="RefSeq" id="XP_568769.1">
    <property type="nucleotide sequence ID" value="XM_568769.2"/>
</dbReference>
<keyword evidence="6" id="KW-0509">mRNA transport</keyword>
<gene>
    <name evidence="13" type="ordered locus">CNB00270</name>
</gene>
<evidence type="ECO:0000313" key="13">
    <source>
        <dbReference type="EMBL" id="AAW41462.1"/>
    </source>
</evidence>
<dbReference type="eggNOG" id="KOG2445">
    <property type="taxonomic scope" value="Eukaryota"/>
</dbReference>
<feature type="repeat" description="WD" evidence="11">
    <location>
        <begin position="296"/>
        <end position="312"/>
    </location>
</feature>
<dbReference type="SUPFAM" id="SSF50978">
    <property type="entry name" value="WD40 repeat-like"/>
    <property type="match status" value="1"/>
</dbReference>
<feature type="region of interest" description="Disordered" evidence="12">
    <location>
        <begin position="168"/>
        <end position="191"/>
    </location>
</feature>
<comment type="similarity">
    <text evidence="2">Belongs to the WD repeat SEC13 family.</text>
</comment>
<keyword evidence="10" id="KW-0539">Nucleus</keyword>
<sequence>MLQTDLLAPAHADLVTHLTYDYYGERLATCSADQRIKVFRKDEHGKWAEDANWKAHDAPILHLSFSHPIHGSLLASCSHDRTIRIWEEPSFSTSATAPAASTSRAWLERGILTGPTGAIRSVQFGPPDPAHGLRVASIATDGYLRVHTSLDPSLNDWSEVVRIHVPSLPGPSSAPSDDGGTGTASSSAAGTGLTGTLAMASAAGDSGGTSHHPHTSELATGGWGLSWCKERWWGPLIAVFAGTSPSLKLVSLSPTPSCVLLLTPSSTPSTTSSGPTQYAPLTCLAWAPNCGRNYHLLATGARDGTIRIWRVEPPGERGRVDYDTGGEVVKEWRGQCTGEFGKGGARIGTVDWNATGTMLSTTDDEGIVRIYKPTYARSWSLLGSLAAEEPPLEDGLNGH</sequence>
<dbReference type="GeneID" id="3255975"/>
<dbReference type="GO" id="GO:1904263">
    <property type="term" value="P:positive regulation of TORC1 signaling"/>
    <property type="evidence" value="ECO:0000318"/>
    <property type="project" value="GO_Central"/>
</dbReference>
<dbReference type="InterPro" id="IPR001680">
    <property type="entry name" value="WD40_rpt"/>
</dbReference>
<evidence type="ECO:0000256" key="5">
    <source>
        <dbReference type="ARBA" id="ARBA00022737"/>
    </source>
</evidence>
<dbReference type="PROSITE" id="PS50082">
    <property type="entry name" value="WD_REPEATS_2"/>
    <property type="match status" value="2"/>
</dbReference>
<keyword evidence="8" id="KW-0811">Translocation</keyword>
<dbReference type="GO" id="GO:0031080">
    <property type="term" value="C:nuclear pore outer ring"/>
    <property type="evidence" value="ECO:0000318"/>
    <property type="project" value="GO_Central"/>
</dbReference>
<evidence type="ECO:0000256" key="12">
    <source>
        <dbReference type="SAM" id="MobiDB-lite"/>
    </source>
</evidence>
<evidence type="ECO:0000256" key="11">
    <source>
        <dbReference type="PROSITE-ProRule" id="PRU00221"/>
    </source>
</evidence>
<dbReference type="GO" id="GO:0034198">
    <property type="term" value="P:cellular response to amino acid starvation"/>
    <property type="evidence" value="ECO:0000318"/>
    <property type="project" value="GO_Central"/>
</dbReference>
<feature type="repeat" description="WD" evidence="11">
    <location>
        <begin position="53"/>
        <end position="96"/>
    </location>
</feature>
<evidence type="ECO:0000256" key="6">
    <source>
        <dbReference type="ARBA" id="ARBA00022816"/>
    </source>
</evidence>
<dbReference type="HOGENOM" id="CLU_032441_1_1_1"/>
<comment type="subcellular location">
    <subcellularLocation>
        <location evidence="1">Nucleus</location>
        <location evidence="1">Nuclear pore complex</location>
    </subcellularLocation>
</comment>
<dbReference type="OMA" id="NAPTRRW"/>
<dbReference type="FunCoup" id="Q5KMW4">
    <property type="interactions" value="678"/>
</dbReference>
<organism evidence="13 14">
    <name type="scientific">Cryptococcus deneoformans (strain JEC21 / ATCC MYA-565)</name>
    <name type="common">Cryptococcus neoformans var. neoformans serotype D</name>
    <dbReference type="NCBI Taxonomy" id="214684"/>
    <lineage>
        <taxon>Eukaryota</taxon>
        <taxon>Fungi</taxon>
        <taxon>Dikarya</taxon>
        <taxon>Basidiomycota</taxon>
        <taxon>Agaricomycotina</taxon>
        <taxon>Tremellomycetes</taxon>
        <taxon>Tremellales</taxon>
        <taxon>Cryptococcaceae</taxon>
        <taxon>Cryptococcus</taxon>
        <taxon>Cryptococcus neoformans species complex</taxon>
    </lineage>
</organism>
<evidence type="ECO:0000256" key="1">
    <source>
        <dbReference type="ARBA" id="ARBA00004567"/>
    </source>
</evidence>
<dbReference type="KEGG" id="cne:CNB00270"/>
<keyword evidence="7" id="KW-0653">Protein transport</keyword>
<keyword evidence="14" id="KW-1185">Reference proteome</keyword>
<dbReference type="GO" id="GO:0005198">
    <property type="term" value="F:structural molecule activity"/>
    <property type="evidence" value="ECO:0007669"/>
    <property type="project" value="InterPro"/>
</dbReference>
<dbReference type="Proteomes" id="UP000002149">
    <property type="component" value="Chromosome 2"/>
</dbReference>
<dbReference type="GO" id="GO:0015031">
    <property type="term" value="P:protein transport"/>
    <property type="evidence" value="ECO:0007669"/>
    <property type="project" value="UniProtKB-KW"/>
</dbReference>
<evidence type="ECO:0000256" key="7">
    <source>
        <dbReference type="ARBA" id="ARBA00022927"/>
    </source>
</evidence>
<evidence type="ECO:0000256" key="9">
    <source>
        <dbReference type="ARBA" id="ARBA00023132"/>
    </source>
</evidence>
<dbReference type="PaxDb" id="214684-Q5KMW4"/>
<dbReference type="Pfam" id="PF00400">
    <property type="entry name" value="WD40"/>
    <property type="match status" value="3"/>
</dbReference>
<name>Q5KMW4_CRYD1</name>
<dbReference type="Gene3D" id="2.130.10.10">
    <property type="entry name" value="YVTN repeat-like/Quinoprotein amine dehydrogenase"/>
    <property type="match status" value="1"/>
</dbReference>
<keyword evidence="5" id="KW-0677">Repeat</keyword>
<dbReference type="InterPro" id="IPR037363">
    <property type="entry name" value="Sec13/Seh1_fam"/>
</dbReference>
<dbReference type="InterPro" id="IPR036322">
    <property type="entry name" value="WD40_repeat_dom_sf"/>
</dbReference>
<dbReference type="GO" id="GO:0051028">
    <property type="term" value="P:mRNA transport"/>
    <property type="evidence" value="ECO:0007669"/>
    <property type="project" value="UniProtKB-KW"/>
</dbReference>
<evidence type="ECO:0000313" key="14">
    <source>
        <dbReference type="Proteomes" id="UP000002149"/>
    </source>
</evidence>
<dbReference type="AlphaFoldDB" id="Q5KMW4"/>
<accession>Q55X20</accession>
<dbReference type="EMBL" id="AE017342">
    <property type="protein sequence ID" value="AAW41462.1"/>
    <property type="molecule type" value="Genomic_DNA"/>
</dbReference>
<keyword evidence="3" id="KW-0813">Transport</keyword>
<dbReference type="InterPro" id="IPR015943">
    <property type="entry name" value="WD40/YVTN_repeat-like_dom_sf"/>
</dbReference>
<proteinExistence type="inferred from homology"/>
<dbReference type="PROSITE" id="PS50294">
    <property type="entry name" value="WD_REPEATS_REGION"/>
    <property type="match status" value="1"/>
</dbReference>
<evidence type="ECO:0000256" key="2">
    <source>
        <dbReference type="ARBA" id="ARBA00010102"/>
    </source>
</evidence>
<keyword evidence="4 11" id="KW-0853">WD repeat</keyword>